<accession>A0A4P6YEX5</accession>
<keyword evidence="2" id="KW-1185">Reference proteome</keyword>
<evidence type="ECO:0000313" key="1">
    <source>
        <dbReference type="EMBL" id="QBN19277.1"/>
    </source>
</evidence>
<reference evidence="2" key="1">
    <citation type="submission" date="2019-03" db="EMBL/GenBank/DDBJ databases">
        <title>Flavobacterium sp.</title>
        <authorList>
            <person name="Kim H."/>
        </authorList>
    </citation>
    <scope>NUCLEOTIDE SEQUENCE [LARGE SCALE GENOMIC DNA]</scope>
    <source>
        <strain evidence="2">GS13</strain>
    </source>
</reference>
<evidence type="ECO:0000313" key="2">
    <source>
        <dbReference type="Proteomes" id="UP000291124"/>
    </source>
</evidence>
<dbReference type="RefSeq" id="WP_133276796.1">
    <property type="nucleotide sequence ID" value="NZ_CP037933.1"/>
</dbReference>
<dbReference type="EMBL" id="CP037933">
    <property type="protein sequence ID" value="QBN19277.1"/>
    <property type="molecule type" value="Genomic_DNA"/>
</dbReference>
<name>A0A4P6YEX5_9FLAO</name>
<dbReference type="OrthoDB" id="1371888at2"/>
<proteinExistence type="predicted"/>
<organism evidence="1 2">
    <name type="scientific">Flavobacterium nackdongense</name>
    <dbReference type="NCBI Taxonomy" id="2547394"/>
    <lineage>
        <taxon>Bacteria</taxon>
        <taxon>Pseudomonadati</taxon>
        <taxon>Bacteroidota</taxon>
        <taxon>Flavobacteriia</taxon>
        <taxon>Flavobacteriales</taxon>
        <taxon>Flavobacteriaceae</taxon>
        <taxon>Flavobacterium</taxon>
    </lineage>
</organism>
<dbReference type="AlphaFoldDB" id="A0A4P6YEX5"/>
<protein>
    <submittedName>
        <fullName evidence="1">Uncharacterized protein</fullName>
    </submittedName>
</protein>
<sequence>MNFWKDLFNKKNIKKKLEERVRITPENISNWSKINAVFQSGQTKFDSQNRLRYLHRAPVGDLILIRVAKNGEPIYKESAEEWFDPESQKAINFIWT</sequence>
<dbReference type="Proteomes" id="UP000291124">
    <property type="component" value="Chromosome"/>
</dbReference>
<gene>
    <name evidence="1" type="ORF">E1750_10840</name>
</gene>
<dbReference type="KEGG" id="fnk:E1750_10840"/>